<keyword evidence="2" id="KW-1133">Transmembrane helix</keyword>
<keyword evidence="2" id="KW-0812">Transmembrane</keyword>
<feature type="compositionally biased region" description="Low complexity" evidence="1">
    <location>
        <begin position="166"/>
        <end position="207"/>
    </location>
</feature>
<dbReference type="EMBL" id="MU860185">
    <property type="protein sequence ID" value="KAK4236562.1"/>
    <property type="molecule type" value="Genomic_DNA"/>
</dbReference>
<keyword evidence="2" id="KW-0472">Membrane</keyword>
<feature type="compositionally biased region" description="Basic and acidic residues" evidence="1">
    <location>
        <begin position="53"/>
        <end position="62"/>
    </location>
</feature>
<feature type="region of interest" description="Disordered" evidence="1">
    <location>
        <begin position="166"/>
        <end position="213"/>
    </location>
</feature>
<evidence type="ECO:0000256" key="1">
    <source>
        <dbReference type="SAM" id="MobiDB-lite"/>
    </source>
</evidence>
<dbReference type="Proteomes" id="UP001303760">
    <property type="component" value="Unassembled WGS sequence"/>
</dbReference>
<name>A0AAN7C7R9_9PEZI</name>
<proteinExistence type="predicted"/>
<sequence>MGLPPDENLPEVVEQRPTTGASTLPEVVPDSSPEAAPPRFYYEPDKYPAQYDDAPKLPHDEPSPVMQTPGQQYHQYQQPWPGAANPVSAVSPDSSVPWQSFPTGDGDDRTFVGSGPAPEKRICGLRKRLFIIIAAIVGLVIVVAAIGGGVGGAMAARNSQKSTDEAASAQTASASTSGSSATSTTAITTTTTQSSTSTSSAPTPTMTNLNNQTDPSVFKRFAFQAYEKPNMNGNLTQIYTDEGFFDLKFNATSYIWLPNKTDCCVTFCADKKTFLGYWCDTRRRNETEKGKGFARISIWCGRWTNTDMQKKCS</sequence>
<accession>A0AAN7C7R9</accession>
<dbReference type="AlphaFoldDB" id="A0AAN7C7R9"/>
<protein>
    <submittedName>
        <fullName evidence="3">Uncharacterized protein</fullName>
    </submittedName>
</protein>
<organism evidence="3 4">
    <name type="scientific">Achaetomium macrosporum</name>
    <dbReference type="NCBI Taxonomy" id="79813"/>
    <lineage>
        <taxon>Eukaryota</taxon>
        <taxon>Fungi</taxon>
        <taxon>Dikarya</taxon>
        <taxon>Ascomycota</taxon>
        <taxon>Pezizomycotina</taxon>
        <taxon>Sordariomycetes</taxon>
        <taxon>Sordariomycetidae</taxon>
        <taxon>Sordariales</taxon>
        <taxon>Chaetomiaceae</taxon>
        <taxon>Achaetomium</taxon>
    </lineage>
</organism>
<keyword evidence="4" id="KW-1185">Reference proteome</keyword>
<gene>
    <name evidence="3" type="ORF">C8A03DRAFT_35531</name>
</gene>
<reference evidence="3" key="2">
    <citation type="submission" date="2023-05" db="EMBL/GenBank/DDBJ databases">
        <authorList>
            <consortium name="Lawrence Berkeley National Laboratory"/>
            <person name="Steindorff A."/>
            <person name="Hensen N."/>
            <person name="Bonometti L."/>
            <person name="Westerberg I."/>
            <person name="Brannstrom I.O."/>
            <person name="Guillou S."/>
            <person name="Cros-Aarteil S."/>
            <person name="Calhoun S."/>
            <person name="Haridas S."/>
            <person name="Kuo A."/>
            <person name="Mondo S."/>
            <person name="Pangilinan J."/>
            <person name="Riley R."/>
            <person name="Labutti K."/>
            <person name="Andreopoulos B."/>
            <person name="Lipzen A."/>
            <person name="Chen C."/>
            <person name="Yanf M."/>
            <person name="Daum C."/>
            <person name="Ng V."/>
            <person name="Clum A."/>
            <person name="Ohm R."/>
            <person name="Martin F."/>
            <person name="Silar P."/>
            <person name="Natvig D."/>
            <person name="Lalanne C."/>
            <person name="Gautier V."/>
            <person name="Ament-Velasquez S.L."/>
            <person name="Kruys A."/>
            <person name="Hutchinson M.I."/>
            <person name="Powell A.J."/>
            <person name="Barry K."/>
            <person name="Miller A.N."/>
            <person name="Grigoriev I.V."/>
            <person name="Debuchy R."/>
            <person name="Gladieux P."/>
            <person name="Thoren M.H."/>
            <person name="Johannesson H."/>
        </authorList>
    </citation>
    <scope>NUCLEOTIDE SEQUENCE</scope>
    <source>
        <strain evidence="3">CBS 532.94</strain>
    </source>
</reference>
<reference evidence="3" key="1">
    <citation type="journal article" date="2023" name="Mol. Phylogenet. Evol.">
        <title>Genome-scale phylogeny and comparative genomics of the fungal order Sordariales.</title>
        <authorList>
            <person name="Hensen N."/>
            <person name="Bonometti L."/>
            <person name="Westerberg I."/>
            <person name="Brannstrom I.O."/>
            <person name="Guillou S."/>
            <person name="Cros-Aarteil S."/>
            <person name="Calhoun S."/>
            <person name="Haridas S."/>
            <person name="Kuo A."/>
            <person name="Mondo S."/>
            <person name="Pangilinan J."/>
            <person name="Riley R."/>
            <person name="LaButti K."/>
            <person name="Andreopoulos B."/>
            <person name="Lipzen A."/>
            <person name="Chen C."/>
            <person name="Yan M."/>
            <person name="Daum C."/>
            <person name="Ng V."/>
            <person name="Clum A."/>
            <person name="Steindorff A."/>
            <person name="Ohm R.A."/>
            <person name="Martin F."/>
            <person name="Silar P."/>
            <person name="Natvig D.O."/>
            <person name="Lalanne C."/>
            <person name="Gautier V."/>
            <person name="Ament-Velasquez S.L."/>
            <person name="Kruys A."/>
            <person name="Hutchinson M.I."/>
            <person name="Powell A.J."/>
            <person name="Barry K."/>
            <person name="Miller A.N."/>
            <person name="Grigoriev I.V."/>
            <person name="Debuchy R."/>
            <person name="Gladieux P."/>
            <person name="Hiltunen Thoren M."/>
            <person name="Johannesson H."/>
        </authorList>
    </citation>
    <scope>NUCLEOTIDE SEQUENCE</scope>
    <source>
        <strain evidence="3">CBS 532.94</strain>
    </source>
</reference>
<comment type="caution">
    <text evidence="3">The sequence shown here is derived from an EMBL/GenBank/DDBJ whole genome shotgun (WGS) entry which is preliminary data.</text>
</comment>
<evidence type="ECO:0000313" key="4">
    <source>
        <dbReference type="Proteomes" id="UP001303760"/>
    </source>
</evidence>
<feature type="transmembrane region" description="Helical" evidence="2">
    <location>
        <begin position="129"/>
        <end position="155"/>
    </location>
</feature>
<feature type="region of interest" description="Disordered" evidence="1">
    <location>
        <begin position="1"/>
        <end position="69"/>
    </location>
</feature>
<evidence type="ECO:0000256" key="2">
    <source>
        <dbReference type="SAM" id="Phobius"/>
    </source>
</evidence>
<evidence type="ECO:0000313" key="3">
    <source>
        <dbReference type="EMBL" id="KAK4236562.1"/>
    </source>
</evidence>